<name>A0A067CWQ4_SAPPC</name>
<evidence type="ECO:0000313" key="2">
    <source>
        <dbReference type="EMBL" id="KDO34948.1"/>
    </source>
</evidence>
<feature type="chain" id="PRO_5001638965" description="Secreted protein" evidence="1">
    <location>
        <begin position="21"/>
        <end position="116"/>
    </location>
</feature>
<keyword evidence="3" id="KW-1185">Reference proteome</keyword>
<sequence length="116" mass="12035">MTSLVTVLGVAVLRITQVTFFPSCTSSVDMTTLPTSMSLAGWLPPMTTLASAEALWTAQSSASSLTLLSAINQSLVLQSTTLGQNASYSSSFAVQLELGTPVVLVGYVNTNMGPTT</sequence>
<dbReference type="GeneID" id="24123623"/>
<organism evidence="2 3">
    <name type="scientific">Saprolegnia parasitica (strain CBS 223.65)</name>
    <dbReference type="NCBI Taxonomy" id="695850"/>
    <lineage>
        <taxon>Eukaryota</taxon>
        <taxon>Sar</taxon>
        <taxon>Stramenopiles</taxon>
        <taxon>Oomycota</taxon>
        <taxon>Saprolegniomycetes</taxon>
        <taxon>Saprolegniales</taxon>
        <taxon>Saprolegniaceae</taxon>
        <taxon>Saprolegnia</taxon>
    </lineage>
</organism>
<dbReference type="RefSeq" id="XP_012194602.1">
    <property type="nucleotide sequence ID" value="XM_012339212.1"/>
</dbReference>
<dbReference type="VEuPathDB" id="FungiDB:SPRG_01010"/>
<evidence type="ECO:0000313" key="3">
    <source>
        <dbReference type="Proteomes" id="UP000030745"/>
    </source>
</evidence>
<feature type="signal peptide" evidence="1">
    <location>
        <begin position="1"/>
        <end position="20"/>
    </location>
</feature>
<keyword evidence="1" id="KW-0732">Signal</keyword>
<reference evidence="2 3" key="1">
    <citation type="journal article" date="2013" name="PLoS Genet.">
        <title>Distinctive expansion of potential virulence genes in the genome of the oomycete fish pathogen Saprolegnia parasitica.</title>
        <authorList>
            <person name="Jiang R.H."/>
            <person name="de Bruijn I."/>
            <person name="Haas B.J."/>
            <person name="Belmonte R."/>
            <person name="Lobach L."/>
            <person name="Christie J."/>
            <person name="van den Ackerveken G."/>
            <person name="Bottin A."/>
            <person name="Bulone V."/>
            <person name="Diaz-Moreno S.M."/>
            <person name="Dumas B."/>
            <person name="Fan L."/>
            <person name="Gaulin E."/>
            <person name="Govers F."/>
            <person name="Grenville-Briggs L.J."/>
            <person name="Horner N.R."/>
            <person name="Levin J.Z."/>
            <person name="Mammella M."/>
            <person name="Meijer H.J."/>
            <person name="Morris P."/>
            <person name="Nusbaum C."/>
            <person name="Oome S."/>
            <person name="Phillips A.J."/>
            <person name="van Rooyen D."/>
            <person name="Rzeszutek E."/>
            <person name="Saraiva M."/>
            <person name="Secombes C.J."/>
            <person name="Seidl M.F."/>
            <person name="Snel B."/>
            <person name="Stassen J.H."/>
            <person name="Sykes S."/>
            <person name="Tripathy S."/>
            <person name="van den Berg H."/>
            <person name="Vega-Arreguin J.C."/>
            <person name="Wawra S."/>
            <person name="Young S.K."/>
            <person name="Zeng Q."/>
            <person name="Dieguez-Uribeondo J."/>
            <person name="Russ C."/>
            <person name="Tyler B.M."/>
            <person name="van West P."/>
        </authorList>
    </citation>
    <scope>NUCLEOTIDE SEQUENCE [LARGE SCALE GENOMIC DNA]</scope>
    <source>
        <strain evidence="2 3">CBS 223.65</strain>
    </source>
</reference>
<evidence type="ECO:0000256" key="1">
    <source>
        <dbReference type="SAM" id="SignalP"/>
    </source>
</evidence>
<proteinExistence type="predicted"/>
<dbReference type="Proteomes" id="UP000030745">
    <property type="component" value="Unassembled WGS sequence"/>
</dbReference>
<accession>A0A067CWQ4</accession>
<protein>
    <recommendedName>
        <fullName evidence="4">Secreted protein</fullName>
    </recommendedName>
</protein>
<evidence type="ECO:0008006" key="4">
    <source>
        <dbReference type="Google" id="ProtNLM"/>
    </source>
</evidence>
<dbReference type="EMBL" id="KK583190">
    <property type="protein sequence ID" value="KDO34948.1"/>
    <property type="molecule type" value="Genomic_DNA"/>
</dbReference>
<dbReference type="KEGG" id="spar:SPRG_01010"/>
<gene>
    <name evidence="2" type="ORF">SPRG_01010</name>
</gene>
<dbReference type="AlphaFoldDB" id="A0A067CWQ4"/>